<name>A0ABD2YEV3_9GENT</name>
<sequence>MAEAQNLDQQPRPHAVMIPVPAQGHVNPMLKLAKLLHNRGFHITFVNTDFNHRRLLKSRGASFLRGLKTFNYASIPDGMPLSNEDATQDPAQLALAIDTKFLAPFRSLVHRINEESASSDNIISPPPPVTCIVSDAVLSFTLEIAEELCIPNVQFWTPSACGVLSYAYTLKVIENGLVPQKDNLANGYLDTTINWIPGMEGIRLKDLSTIFHTTDQNDVLVHFNKNATQKSHKGSAIILNTFDDLEPEVLKELLSMFPKLLTIGPLQLLEKQDQDSKMNSFELNLWTEDATCLEWLDSRASGSVLLVNFGSIARMTKQQLIEFACGLANSKQNFLWVIRPDLVVGDSTDFLSEFEAEIKGRAKLASWCPQEKVLSHPAVGGFLTHCGWNSMLESICSGVPMLCWPAYAEQPTNSWFCCKKWGVGLEIGVDVKRDEVERLVREVICGQKGKEMKGKAMEWKKKAEESCSTGSSCINFEKMVKVLLSSIS</sequence>
<dbReference type="GO" id="GO:0035251">
    <property type="term" value="F:UDP-glucosyltransferase activity"/>
    <property type="evidence" value="ECO:0007669"/>
    <property type="project" value="UniProtKB-ARBA"/>
</dbReference>
<dbReference type="PANTHER" id="PTHR11926:SF1524">
    <property type="entry name" value="GLYCOSYLTRANSFERASE"/>
    <property type="match status" value="1"/>
</dbReference>
<accession>A0ABD2YEV3</accession>
<dbReference type="InterPro" id="IPR058980">
    <property type="entry name" value="Glyco_transf_N"/>
</dbReference>
<evidence type="ECO:0000313" key="8">
    <source>
        <dbReference type="Proteomes" id="UP001630127"/>
    </source>
</evidence>
<evidence type="ECO:0000259" key="6">
    <source>
        <dbReference type="Pfam" id="PF26168"/>
    </source>
</evidence>
<feature type="domain" description="Glycosyltransferase N-terminal" evidence="6">
    <location>
        <begin position="16"/>
        <end position="111"/>
    </location>
</feature>
<dbReference type="PANTHER" id="PTHR11926">
    <property type="entry name" value="GLUCOSYL/GLUCURONOSYL TRANSFERASES"/>
    <property type="match status" value="1"/>
</dbReference>
<dbReference type="EMBL" id="JBJUIK010000014">
    <property type="protein sequence ID" value="KAL3504754.1"/>
    <property type="molecule type" value="Genomic_DNA"/>
</dbReference>
<evidence type="ECO:0000256" key="4">
    <source>
        <dbReference type="RuleBase" id="RU003718"/>
    </source>
</evidence>
<protein>
    <recommendedName>
        <fullName evidence="5">Glycosyltransferase</fullName>
        <ecNumber evidence="5">2.4.1.-</ecNumber>
    </recommendedName>
</protein>
<organism evidence="7 8">
    <name type="scientific">Cinchona calisaya</name>
    <dbReference type="NCBI Taxonomy" id="153742"/>
    <lineage>
        <taxon>Eukaryota</taxon>
        <taxon>Viridiplantae</taxon>
        <taxon>Streptophyta</taxon>
        <taxon>Embryophyta</taxon>
        <taxon>Tracheophyta</taxon>
        <taxon>Spermatophyta</taxon>
        <taxon>Magnoliopsida</taxon>
        <taxon>eudicotyledons</taxon>
        <taxon>Gunneridae</taxon>
        <taxon>Pentapetalae</taxon>
        <taxon>asterids</taxon>
        <taxon>lamiids</taxon>
        <taxon>Gentianales</taxon>
        <taxon>Rubiaceae</taxon>
        <taxon>Cinchonoideae</taxon>
        <taxon>Cinchoneae</taxon>
        <taxon>Cinchona</taxon>
    </lineage>
</organism>
<evidence type="ECO:0000256" key="3">
    <source>
        <dbReference type="ARBA" id="ARBA00022679"/>
    </source>
</evidence>
<dbReference type="FunFam" id="3.40.50.2000:FF:000027">
    <property type="entry name" value="Glycosyltransferase"/>
    <property type="match status" value="1"/>
</dbReference>
<keyword evidence="8" id="KW-1185">Reference proteome</keyword>
<evidence type="ECO:0000313" key="7">
    <source>
        <dbReference type="EMBL" id="KAL3504754.1"/>
    </source>
</evidence>
<dbReference type="InterPro" id="IPR035595">
    <property type="entry name" value="UDP_glycos_trans_CS"/>
</dbReference>
<dbReference type="AlphaFoldDB" id="A0ABD2YEV3"/>
<comment type="similarity">
    <text evidence="1 4">Belongs to the UDP-glycosyltransferase family.</text>
</comment>
<comment type="caution">
    <text evidence="7">The sequence shown here is derived from an EMBL/GenBank/DDBJ whole genome shotgun (WGS) entry which is preliminary data.</text>
</comment>
<keyword evidence="2 4" id="KW-0328">Glycosyltransferase</keyword>
<dbReference type="FunFam" id="3.40.50.2000:FF:000065">
    <property type="entry name" value="Glycosyltransferase"/>
    <property type="match status" value="1"/>
</dbReference>
<evidence type="ECO:0000256" key="5">
    <source>
        <dbReference type="RuleBase" id="RU362057"/>
    </source>
</evidence>
<dbReference type="Pfam" id="PF26168">
    <property type="entry name" value="Glyco_transf_N"/>
    <property type="match status" value="1"/>
</dbReference>
<dbReference type="Gene3D" id="3.40.50.2000">
    <property type="entry name" value="Glycogen Phosphorylase B"/>
    <property type="match status" value="2"/>
</dbReference>
<keyword evidence="3 4" id="KW-0808">Transferase</keyword>
<dbReference type="InterPro" id="IPR002213">
    <property type="entry name" value="UDP_glucos_trans"/>
</dbReference>
<reference evidence="7 8" key="1">
    <citation type="submission" date="2024-11" db="EMBL/GenBank/DDBJ databases">
        <title>A near-complete genome assembly of Cinchona calisaya.</title>
        <authorList>
            <person name="Lian D.C."/>
            <person name="Zhao X.W."/>
            <person name="Wei L."/>
        </authorList>
    </citation>
    <scope>NUCLEOTIDE SEQUENCE [LARGE SCALE GENOMIC DNA]</scope>
    <source>
        <tissue evidence="7">Nenye</tissue>
    </source>
</reference>
<dbReference type="PROSITE" id="PS00375">
    <property type="entry name" value="UDPGT"/>
    <property type="match status" value="1"/>
</dbReference>
<proteinExistence type="inferred from homology"/>
<dbReference type="SUPFAM" id="SSF53756">
    <property type="entry name" value="UDP-Glycosyltransferase/glycogen phosphorylase"/>
    <property type="match status" value="1"/>
</dbReference>
<evidence type="ECO:0000256" key="1">
    <source>
        <dbReference type="ARBA" id="ARBA00009995"/>
    </source>
</evidence>
<dbReference type="Proteomes" id="UP001630127">
    <property type="component" value="Unassembled WGS sequence"/>
</dbReference>
<dbReference type="EC" id="2.4.1.-" evidence="5"/>
<gene>
    <name evidence="7" type="ORF">ACH5RR_034595</name>
</gene>
<evidence type="ECO:0000256" key="2">
    <source>
        <dbReference type="ARBA" id="ARBA00022676"/>
    </source>
</evidence>
<dbReference type="Pfam" id="PF00201">
    <property type="entry name" value="UDPGT"/>
    <property type="match status" value="1"/>
</dbReference>
<dbReference type="CDD" id="cd03784">
    <property type="entry name" value="GT1_Gtf-like"/>
    <property type="match status" value="1"/>
</dbReference>